<dbReference type="PROSITE" id="PS01031">
    <property type="entry name" value="SHSP"/>
    <property type="match status" value="1"/>
</dbReference>
<protein>
    <submittedName>
        <fullName evidence="4">Hsp20/alpha crystallin family protein</fullName>
    </submittedName>
</protein>
<evidence type="ECO:0000256" key="2">
    <source>
        <dbReference type="RuleBase" id="RU003616"/>
    </source>
</evidence>
<gene>
    <name evidence="4" type="ORF">KGQ19_15650</name>
</gene>
<comment type="similarity">
    <text evidence="1 2">Belongs to the small heat shock protein (HSP20) family.</text>
</comment>
<dbReference type="PANTHER" id="PTHR11527">
    <property type="entry name" value="HEAT-SHOCK PROTEIN 20 FAMILY MEMBER"/>
    <property type="match status" value="1"/>
</dbReference>
<organism evidence="4 5">
    <name type="scientific">Catenulispora pinistramenti</name>
    <dbReference type="NCBI Taxonomy" id="2705254"/>
    <lineage>
        <taxon>Bacteria</taxon>
        <taxon>Bacillati</taxon>
        <taxon>Actinomycetota</taxon>
        <taxon>Actinomycetes</taxon>
        <taxon>Catenulisporales</taxon>
        <taxon>Catenulisporaceae</taxon>
        <taxon>Catenulispora</taxon>
    </lineage>
</organism>
<dbReference type="SUPFAM" id="SSF49764">
    <property type="entry name" value="HSP20-like chaperones"/>
    <property type="match status" value="1"/>
</dbReference>
<dbReference type="InterPro" id="IPR031107">
    <property type="entry name" value="Small_HSP"/>
</dbReference>
<accession>A0ABS5KQI9</accession>
<evidence type="ECO:0000313" key="5">
    <source>
        <dbReference type="Proteomes" id="UP000730482"/>
    </source>
</evidence>
<dbReference type="Proteomes" id="UP000730482">
    <property type="component" value="Unassembled WGS sequence"/>
</dbReference>
<dbReference type="Gene3D" id="2.60.40.790">
    <property type="match status" value="1"/>
</dbReference>
<name>A0ABS5KQI9_9ACTN</name>
<keyword evidence="5" id="KW-1185">Reference proteome</keyword>
<dbReference type="InterPro" id="IPR002068">
    <property type="entry name" value="A-crystallin/Hsp20_dom"/>
</dbReference>
<evidence type="ECO:0000259" key="3">
    <source>
        <dbReference type="PROSITE" id="PS01031"/>
    </source>
</evidence>
<dbReference type="RefSeq" id="WP_212009874.1">
    <property type="nucleotide sequence ID" value="NZ_JAAFYZ010000046.1"/>
</dbReference>
<reference evidence="4 5" key="1">
    <citation type="submission" date="2020-02" db="EMBL/GenBank/DDBJ databases">
        <title>Acidophilic actinobacteria isolated from forest soil.</title>
        <authorList>
            <person name="Golinska P."/>
        </authorList>
    </citation>
    <scope>NUCLEOTIDE SEQUENCE [LARGE SCALE GENOMIC DNA]</scope>
    <source>
        <strain evidence="4 5">NL8</strain>
    </source>
</reference>
<comment type="caution">
    <text evidence="4">The sequence shown here is derived from an EMBL/GenBank/DDBJ whole genome shotgun (WGS) entry which is preliminary data.</text>
</comment>
<dbReference type="EMBL" id="JAAFYZ010000046">
    <property type="protein sequence ID" value="MBS2548299.1"/>
    <property type="molecule type" value="Genomic_DNA"/>
</dbReference>
<dbReference type="CDD" id="cd06464">
    <property type="entry name" value="ACD_sHsps-like"/>
    <property type="match status" value="1"/>
</dbReference>
<evidence type="ECO:0000313" key="4">
    <source>
        <dbReference type="EMBL" id="MBS2548299.1"/>
    </source>
</evidence>
<sequence length="142" mass="16023">MSEITRRAQFPAMPDLSDLTDPLQQLFGIRPQSPYGIRIETHYETDAYVVRGEMPGLDSAKDFEVVVTDGMLTMHAERNEQQQDRQHSEFRYGAYNRSVRLPDSAKAEKVTATYDDGILTVRVPLDKPVKAASHKIKVTAAK</sequence>
<evidence type="ECO:0000256" key="1">
    <source>
        <dbReference type="PROSITE-ProRule" id="PRU00285"/>
    </source>
</evidence>
<dbReference type="InterPro" id="IPR008978">
    <property type="entry name" value="HSP20-like_chaperone"/>
</dbReference>
<proteinExistence type="inferred from homology"/>
<feature type="domain" description="SHSP" evidence="3">
    <location>
        <begin position="30"/>
        <end position="141"/>
    </location>
</feature>
<dbReference type="Pfam" id="PF00011">
    <property type="entry name" value="HSP20"/>
    <property type="match status" value="1"/>
</dbReference>